<protein>
    <submittedName>
        <fullName evidence="2">Uncharacterized protein</fullName>
    </submittedName>
</protein>
<proteinExistence type="predicted"/>
<dbReference type="AlphaFoldDB" id="A0A450WUY4"/>
<dbReference type="EMBL" id="CAADFK010000227">
    <property type="protein sequence ID" value="VFK20837.1"/>
    <property type="molecule type" value="Genomic_DNA"/>
</dbReference>
<organism evidence="2">
    <name type="scientific">Candidatus Kentrum sp. LPFa</name>
    <dbReference type="NCBI Taxonomy" id="2126335"/>
    <lineage>
        <taxon>Bacteria</taxon>
        <taxon>Pseudomonadati</taxon>
        <taxon>Pseudomonadota</taxon>
        <taxon>Gammaproteobacteria</taxon>
        <taxon>Candidatus Kentrum</taxon>
    </lineage>
</organism>
<evidence type="ECO:0000313" key="2">
    <source>
        <dbReference type="EMBL" id="VFK20837.1"/>
    </source>
</evidence>
<evidence type="ECO:0000256" key="1">
    <source>
        <dbReference type="SAM" id="MobiDB-lite"/>
    </source>
</evidence>
<gene>
    <name evidence="2" type="ORF">BECKLPF1236B_GA0070989_12271</name>
</gene>
<feature type="region of interest" description="Disordered" evidence="1">
    <location>
        <begin position="1"/>
        <end position="29"/>
    </location>
</feature>
<name>A0A450WUY4_9GAMM</name>
<reference evidence="2" key="1">
    <citation type="submission" date="2019-02" db="EMBL/GenBank/DDBJ databases">
        <authorList>
            <person name="Gruber-Vodicka R. H."/>
            <person name="Seah K. B. B."/>
        </authorList>
    </citation>
    <scope>NUCLEOTIDE SEQUENCE</scope>
    <source>
        <strain evidence="2">BECK_S313</strain>
    </source>
</reference>
<sequence>MPERGTSVNGGNRPPRGNGEGVAQASSLPNTDEIAERLAFGFMFSTACRERPPWRSVKLRQFTERYRERSLHVIANRKTPARKGASFRDWDRAGAACIMASPIWRYRIAPSRSAT</sequence>
<accession>A0A450WUY4</accession>